<dbReference type="AlphaFoldDB" id="A0A0W0FA08"/>
<reference evidence="3 4" key="1">
    <citation type="submission" date="2015-12" db="EMBL/GenBank/DDBJ databases">
        <title>Draft genome sequence of Moniliophthora roreri, the causal agent of frosty pod rot of cacao.</title>
        <authorList>
            <person name="Aime M.C."/>
            <person name="Diaz-Valderrama J.R."/>
            <person name="Kijpornyongpan T."/>
            <person name="Phillips-Mora W."/>
        </authorList>
    </citation>
    <scope>NUCLEOTIDE SEQUENCE [LARGE SCALE GENOMIC DNA]</scope>
    <source>
        <strain evidence="3 4">MCA 2952</strain>
    </source>
</reference>
<name>A0A0W0FA08_MONRR</name>
<keyword evidence="2" id="KW-0732">Signal</keyword>
<sequence length="75" mass="7798">MKTFRLAPAFLALAMASYAIALPIQPGADLSVKVKADTGGVPPLPPLPQDGSEPEPPHQRRGDDVPPPPPPAPND</sequence>
<feature type="non-terminal residue" evidence="3">
    <location>
        <position position="75"/>
    </location>
</feature>
<dbReference type="Proteomes" id="UP000054988">
    <property type="component" value="Unassembled WGS sequence"/>
</dbReference>
<evidence type="ECO:0000313" key="3">
    <source>
        <dbReference type="EMBL" id="KTB33112.1"/>
    </source>
</evidence>
<proteinExistence type="predicted"/>
<comment type="caution">
    <text evidence="3">The sequence shown here is derived from an EMBL/GenBank/DDBJ whole genome shotgun (WGS) entry which is preliminary data.</text>
</comment>
<feature type="compositionally biased region" description="Basic and acidic residues" evidence="1">
    <location>
        <begin position="55"/>
        <end position="64"/>
    </location>
</feature>
<evidence type="ECO:0000256" key="1">
    <source>
        <dbReference type="SAM" id="MobiDB-lite"/>
    </source>
</evidence>
<protein>
    <submittedName>
        <fullName evidence="3">Uncharacterized protein</fullName>
    </submittedName>
</protein>
<evidence type="ECO:0000313" key="4">
    <source>
        <dbReference type="Proteomes" id="UP000054988"/>
    </source>
</evidence>
<feature type="chain" id="PRO_5006901605" evidence="2">
    <location>
        <begin position="22"/>
        <end position="75"/>
    </location>
</feature>
<feature type="region of interest" description="Disordered" evidence="1">
    <location>
        <begin position="34"/>
        <end position="75"/>
    </location>
</feature>
<feature type="signal peptide" evidence="2">
    <location>
        <begin position="1"/>
        <end position="21"/>
    </location>
</feature>
<feature type="compositionally biased region" description="Pro residues" evidence="1">
    <location>
        <begin position="65"/>
        <end position="75"/>
    </location>
</feature>
<evidence type="ECO:0000256" key="2">
    <source>
        <dbReference type="SAM" id="SignalP"/>
    </source>
</evidence>
<dbReference type="EMBL" id="LATX01002191">
    <property type="protein sequence ID" value="KTB33112.1"/>
    <property type="molecule type" value="Genomic_DNA"/>
</dbReference>
<gene>
    <name evidence="3" type="ORF">WG66_14302</name>
</gene>
<accession>A0A0W0FA08</accession>
<organism evidence="3 4">
    <name type="scientific">Moniliophthora roreri</name>
    <name type="common">Frosty pod rot fungus</name>
    <name type="synonym">Monilia roreri</name>
    <dbReference type="NCBI Taxonomy" id="221103"/>
    <lineage>
        <taxon>Eukaryota</taxon>
        <taxon>Fungi</taxon>
        <taxon>Dikarya</taxon>
        <taxon>Basidiomycota</taxon>
        <taxon>Agaricomycotina</taxon>
        <taxon>Agaricomycetes</taxon>
        <taxon>Agaricomycetidae</taxon>
        <taxon>Agaricales</taxon>
        <taxon>Marasmiineae</taxon>
        <taxon>Marasmiaceae</taxon>
        <taxon>Moniliophthora</taxon>
    </lineage>
</organism>